<keyword evidence="1" id="KW-0808">Transferase</keyword>
<dbReference type="PROSITE" id="PS50994">
    <property type="entry name" value="INTEGRASE"/>
    <property type="match status" value="1"/>
</dbReference>
<dbReference type="InterPro" id="IPR043128">
    <property type="entry name" value="Rev_trsase/Diguanyl_cyclase"/>
</dbReference>
<organism evidence="9 10">
    <name type="scientific">Austropuccinia psidii MF-1</name>
    <dbReference type="NCBI Taxonomy" id="1389203"/>
    <lineage>
        <taxon>Eukaryota</taxon>
        <taxon>Fungi</taxon>
        <taxon>Dikarya</taxon>
        <taxon>Basidiomycota</taxon>
        <taxon>Pucciniomycotina</taxon>
        <taxon>Pucciniomycetes</taxon>
        <taxon>Pucciniales</taxon>
        <taxon>Sphaerophragmiaceae</taxon>
        <taxon>Austropuccinia</taxon>
    </lineage>
</organism>
<dbReference type="InterPro" id="IPR000477">
    <property type="entry name" value="RT_dom"/>
</dbReference>
<keyword evidence="7" id="KW-0695">RNA-directed DNA polymerase</keyword>
<gene>
    <name evidence="9" type="ORF">O181_028518</name>
</gene>
<dbReference type="Pfam" id="PF17917">
    <property type="entry name" value="RT_RNaseH"/>
    <property type="match status" value="1"/>
</dbReference>
<comment type="caution">
    <text evidence="9">The sequence shown here is derived from an EMBL/GenBank/DDBJ whole genome shotgun (WGS) entry which is preliminary data.</text>
</comment>
<evidence type="ECO:0000256" key="4">
    <source>
        <dbReference type="ARBA" id="ARBA00022759"/>
    </source>
</evidence>
<dbReference type="PANTHER" id="PTHR37984">
    <property type="entry name" value="PROTEIN CBG26694"/>
    <property type="match status" value="1"/>
</dbReference>
<dbReference type="AlphaFoldDB" id="A0A9Q3CTY6"/>
<dbReference type="InterPro" id="IPR050951">
    <property type="entry name" value="Retrovirus_Pol_polyprotein"/>
</dbReference>
<dbReference type="GO" id="GO:0005634">
    <property type="term" value="C:nucleus"/>
    <property type="evidence" value="ECO:0007669"/>
    <property type="project" value="UniProtKB-ARBA"/>
</dbReference>
<reference evidence="9" key="1">
    <citation type="submission" date="2021-03" db="EMBL/GenBank/DDBJ databases">
        <title>Draft genome sequence of rust myrtle Austropuccinia psidii MF-1, a brazilian biotype.</title>
        <authorList>
            <person name="Quecine M.C."/>
            <person name="Pachon D.M.R."/>
            <person name="Bonatelli M.L."/>
            <person name="Correr F.H."/>
            <person name="Franceschini L.M."/>
            <person name="Leite T.F."/>
            <person name="Margarido G.R.A."/>
            <person name="Almeida C.A."/>
            <person name="Ferrarezi J.A."/>
            <person name="Labate C.A."/>
        </authorList>
    </citation>
    <scope>NUCLEOTIDE SEQUENCE</scope>
    <source>
        <strain evidence="9">MF-1</strain>
    </source>
</reference>
<evidence type="ECO:0000256" key="5">
    <source>
        <dbReference type="ARBA" id="ARBA00022801"/>
    </source>
</evidence>
<keyword evidence="10" id="KW-1185">Reference proteome</keyword>
<evidence type="ECO:0000313" key="10">
    <source>
        <dbReference type="Proteomes" id="UP000765509"/>
    </source>
</evidence>
<dbReference type="PANTHER" id="PTHR37984:SF5">
    <property type="entry name" value="PROTEIN NYNRIN-LIKE"/>
    <property type="match status" value="1"/>
</dbReference>
<dbReference type="GO" id="GO:0016787">
    <property type="term" value="F:hydrolase activity"/>
    <property type="evidence" value="ECO:0007669"/>
    <property type="project" value="UniProtKB-KW"/>
</dbReference>
<dbReference type="EMBL" id="AVOT02009774">
    <property type="protein sequence ID" value="MBW0488803.1"/>
    <property type="molecule type" value="Genomic_DNA"/>
</dbReference>
<protein>
    <recommendedName>
        <fullName evidence="8">Integrase catalytic domain-containing protein</fullName>
    </recommendedName>
</protein>
<dbReference type="Pfam" id="PF00078">
    <property type="entry name" value="RVT_1"/>
    <property type="match status" value="1"/>
</dbReference>
<dbReference type="GO" id="GO:0003964">
    <property type="term" value="F:RNA-directed DNA polymerase activity"/>
    <property type="evidence" value="ECO:0007669"/>
    <property type="project" value="UniProtKB-KW"/>
</dbReference>
<dbReference type="SUPFAM" id="SSF56672">
    <property type="entry name" value="DNA/RNA polymerases"/>
    <property type="match status" value="1"/>
</dbReference>
<dbReference type="InterPro" id="IPR041373">
    <property type="entry name" value="RT_RNaseH"/>
</dbReference>
<evidence type="ECO:0000313" key="9">
    <source>
        <dbReference type="EMBL" id="MBW0488803.1"/>
    </source>
</evidence>
<dbReference type="CDD" id="cd09274">
    <property type="entry name" value="RNase_HI_RT_Ty3"/>
    <property type="match status" value="1"/>
</dbReference>
<evidence type="ECO:0000256" key="6">
    <source>
        <dbReference type="ARBA" id="ARBA00022884"/>
    </source>
</evidence>
<evidence type="ECO:0000256" key="2">
    <source>
        <dbReference type="ARBA" id="ARBA00022695"/>
    </source>
</evidence>
<keyword evidence="2" id="KW-0548">Nucleotidyltransferase</keyword>
<feature type="domain" description="Integrase catalytic" evidence="8">
    <location>
        <begin position="521"/>
        <end position="670"/>
    </location>
</feature>
<dbReference type="InterPro" id="IPR036397">
    <property type="entry name" value="RNaseH_sf"/>
</dbReference>
<dbReference type="GO" id="GO:0003723">
    <property type="term" value="F:RNA binding"/>
    <property type="evidence" value="ECO:0007669"/>
    <property type="project" value="UniProtKB-KW"/>
</dbReference>
<dbReference type="Gene3D" id="3.10.10.10">
    <property type="entry name" value="HIV Type 1 Reverse Transcriptase, subunit A, domain 1"/>
    <property type="match status" value="1"/>
</dbReference>
<evidence type="ECO:0000256" key="7">
    <source>
        <dbReference type="ARBA" id="ARBA00022918"/>
    </source>
</evidence>
<keyword evidence="5" id="KW-0378">Hydrolase</keyword>
<dbReference type="InterPro" id="IPR043502">
    <property type="entry name" value="DNA/RNA_pol_sf"/>
</dbReference>
<keyword evidence="6" id="KW-0694">RNA-binding</keyword>
<dbReference type="CDD" id="cd01647">
    <property type="entry name" value="RT_LTR"/>
    <property type="match status" value="1"/>
</dbReference>
<dbReference type="Gene3D" id="3.30.420.10">
    <property type="entry name" value="Ribonuclease H-like superfamily/Ribonuclease H"/>
    <property type="match status" value="1"/>
</dbReference>
<dbReference type="SUPFAM" id="SSF53098">
    <property type="entry name" value="Ribonuclease H-like"/>
    <property type="match status" value="1"/>
</dbReference>
<keyword evidence="3" id="KW-0540">Nuclease</keyword>
<sequence>MRHELVDVLYTYKNKLASDYEPLGAIKGNEVDITLNIDRPYPPVLRVPDYTASPRARESLEKHIQELIPLSVLRKVGHNEEIEVTTPVIVSWHNEKSRMVGDFGALNTYTVTDRDPIPITQETLTQLSKDKYIKSMDELKGFHKNGLTPKAKKLLRTITHCGIYEYLRVPFVIKNALSNYQRMMNTIFPTELSEVWLIIYIDHIIICSYSWSLHLKRLERVLDKFAAVNMKFSLKKFNFGFEELRALGHIVSVLSLGIDKKKVTAVLLKPIPHNKKEMMYSLGFASCYRKQLKDFEVLAKSLYGICDKQTIFEMTQESIKAYEEIRKALTEATLLLMPDSNIPFKVYIDACGDGLGAALHQVQIIDEKPTEGPICYISRQIKPTEAGYGASQMECLCLVWELQKLHYYLDGSVFVVITDCNAVKSLLNMKKPNKNMLRWQIAIQEYRGNMTIVHKEGNIHKNDDEISRWALANTPDSPAYVPLEEEPHISIEGINITDIGTELFEEVRKSYKQKNNFHILTSLLDKDCKDTDLVTALPLSGDRSYNSCLVILDRYRKTPIFLPFHKDDTDFNGALLLWNRVISNTGLFKNTTSDRDPKFSSALWANLHRLFGTKLSLSTAYHPHPDGQAERMIKGLEEMIIRFCAYGLEFKDSDGFNHYWFTLIPSLELA</sequence>
<dbReference type="GO" id="GO:0004519">
    <property type="term" value="F:endonuclease activity"/>
    <property type="evidence" value="ECO:0007669"/>
    <property type="project" value="UniProtKB-KW"/>
</dbReference>
<proteinExistence type="predicted"/>
<dbReference type="Proteomes" id="UP000765509">
    <property type="component" value="Unassembled WGS sequence"/>
</dbReference>
<dbReference type="InterPro" id="IPR012337">
    <property type="entry name" value="RNaseH-like_sf"/>
</dbReference>
<dbReference type="Gene3D" id="3.30.70.270">
    <property type="match status" value="2"/>
</dbReference>
<dbReference type="OrthoDB" id="2595244at2759"/>
<dbReference type="InterPro" id="IPR001584">
    <property type="entry name" value="Integrase_cat-core"/>
</dbReference>
<accession>A0A9Q3CTY6</accession>
<dbReference type="GO" id="GO:0015074">
    <property type="term" value="P:DNA integration"/>
    <property type="evidence" value="ECO:0007669"/>
    <property type="project" value="InterPro"/>
</dbReference>
<evidence type="ECO:0000259" key="8">
    <source>
        <dbReference type="PROSITE" id="PS50994"/>
    </source>
</evidence>
<keyword evidence="4" id="KW-0255">Endonuclease</keyword>
<name>A0A9Q3CTY6_9BASI</name>
<evidence type="ECO:0000256" key="3">
    <source>
        <dbReference type="ARBA" id="ARBA00022722"/>
    </source>
</evidence>
<evidence type="ECO:0000256" key="1">
    <source>
        <dbReference type="ARBA" id="ARBA00022679"/>
    </source>
</evidence>